<dbReference type="Proteomes" id="UP001500657">
    <property type="component" value="Unassembled WGS sequence"/>
</dbReference>
<dbReference type="RefSeq" id="WP_343883369.1">
    <property type="nucleotide sequence ID" value="NZ_BAAAFO010000004.1"/>
</dbReference>
<dbReference type="Pfam" id="PF11650">
    <property type="entry name" value="P22_Tail-4"/>
    <property type="match status" value="1"/>
</dbReference>
<keyword evidence="2" id="KW-1185">Reference proteome</keyword>
<name>A0ABP3EHD3_9GAMM</name>
<dbReference type="InterPro" id="IPR038258">
    <property type="entry name" value="Gp4_sf"/>
</dbReference>
<reference evidence="2" key="1">
    <citation type="journal article" date="2019" name="Int. J. Syst. Evol. Microbiol.">
        <title>The Global Catalogue of Microorganisms (GCM) 10K type strain sequencing project: providing services to taxonomists for standard genome sequencing and annotation.</title>
        <authorList>
            <consortium name="The Broad Institute Genomics Platform"/>
            <consortium name="The Broad Institute Genome Sequencing Center for Infectious Disease"/>
            <person name="Wu L."/>
            <person name="Ma J."/>
        </authorList>
    </citation>
    <scope>NUCLEOTIDE SEQUENCE [LARGE SCALE GENOMIC DNA]</scope>
    <source>
        <strain evidence="2">JCM 16242</strain>
    </source>
</reference>
<organism evidence="1 2">
    <name type="scientific">Rhodanobacter caeni</name>
    <dbReference type="NCBI Taxonomy" id="657654"/>
    <lineage>
        <taxon>Bacteria</taxon>
        <taxon>Pseudomonadati</taxon>
        <taxon>Pseudomonadota</taxon>
        <taxon>Gammaproteobacteria</taxon>
        <taxon>Lysobacterales</taxon>
        <taxon>Rhodanobacteraceae</taxon>
        <taxon>Rhodanobacter</taxon>
    </lineage>
</organism>
<accession>A0ABP3EHD3</accession>
<dbReference type="EMBL" id="BAAAFO010000004">
    <property type="protein sequence ID" value="GAA0260600.1"/>
    <property type="molecule type" value="Genomic_DNA"/>
</dbReference>
<evidence type="ECO:0000313" key="2">
    <source>
        <dbReference type="Proteomes" id="UP001500657"/>
    </source>
</evidence>
<protein>
    <submittedName>
        <fullName evidence="1">Uncharacterized protein</fullName>
    </submittedName>
</protein>
<comment type="caution">
    <text evidence="1">The sequence shown here is derived from an EMBL/GenBank/DDBJ whole genome shotgun (WGS) entry which is preliminary data.</text>
</comment>
<proteinExistence type="predicted"/>
<evidence type="ECO:0000313" key="1">
    <source>
        <dbReference type="EMBL" id="GAA0260600.1"/>
    </source>
</evidence>
<dbReference type="InterPro" id="IPR020362">
    <property type="entry name" value="Tail_accessory_Gp4"/>
</dbReference>
<sequence>MSTVSDITRRALRLINVLDPNESPEAEDSDTAIMALNGMCRRWEANGMAMGWSDVSNPSDTMPSPPEADDAIAYNLALRLAPEYQQQPNGAVVAFAAEGLRELMRDRLVEMPLTQTTDAPVGFGRGRYDIRTDSWLPY</sequence>
<gene>
    <name evidence="1" type="ORF">GCM10009126_27560</name>
</gene>
<dbReference type="Gene3D" id="1.10.3230.20">
    <property type="entry name" value="P22 tail accessory factor (Gp4)"/>
    <property type="match status" value="1"/>
</dbReference>